<name>A0A3S0WPS9_9PROT</name>
<sequence length="1181" mass="127359">MPDDEAALLDAVRVAQQNDTSDQALTTDPEELALLQAVQAAHATEAPQQGGILDTAGSVLSDIGTGIAEAPRAIAKGVTSAVNNVSDAAFSAAQYMESKVPLGSIHFGGPDGIVSYHPDTMPEGNSLKVWDTLADPTSTTGNLVKDVSRFLTGFVGGMRLVTGVRAAGEAAVLGNTALSTLGTAGKFATAAGAGALSDAFAADPYEDRLSNLRESYPLLDNTVTRYLSAKPEDGEAEGRFKNALEGLMLGTAAEGVFLMAKAVKALRAGDTATAEAVAREAEQVAPKLELEATQLELPLDGGGPRADSIHEQVRPKVDTDAGTAGPTDATKEGIATTPKATAKPPVFMDDTAVSRFRERLGYLEENMGPNSRPGFEPDDFMEGIDFNFNALDSEDKVKAAVNSMSSVIQEQTLKVKGGNAEGVRSLANVRRNAERLADITGDDPNILMRRLQDQSMDLKHLDSTVTAYRMFLTTLSDKTYRLAQLVDNGVPGQFGSMATAEAEMVRHAQLFGEVQAMYKGVQTNIARALNSMRLPVGVDENMVRNIAQLGDPAASDAARKLASRLILAGGDPGKLAALARGSMVGKLIDAHNEYWINAILSGPKTLMVNTMGNLATALANPAERAFAGAIHGDRAMMMDGVRVYSGMAQSLFDSLEMAAAALKNGRNILDPANEVIEGSRYAISSRNLGIENEMAAAVTDGLGTMVRLPSRLMLSTDEFFKQVAYRGNVYSTLMRQGIDQGKSGDALKAWVAKEFKRAFNPTGAATNREALQAAREVTFSQDLLPGTFGSSVSRVVNNHPLLRPILPFVRTPTNIMRYVWQRTPGINLLQAQYMQDMRAGGQRAALARAKMLTGGGLWSAAYMLTVEGRLTGGGPADSDLRKRKLETGWQPYSVVTVDEKGIAHYTSFKRLDPFSTFLGIAADFAEVAGQVGERDLEETAMAATVALADNLNPKSYLQGLVNALNAFAQPDRKVERWWFNQAGSYVPSVVNTFKGDAYMREVRSTLDAIKARLPGHSENLDPQRNLLGEKIEVPTSLGPNWLSPFAFSSWKADGVADEIARVTQINRSAFRPPNRTWGDFDLTDYKVNGKQSAYDRLQELSGTLKIQGMTLKERLEDLVQSPAYLKATDGNADYDGSRITLIRGLIGAYRKAAEGEMVREHESLWDHYVQHQRNRLEALRE</sequence>
<accession>A0A3S0WPS9</accession>
<dbReference type="OrthoDB" id="7029574at2"/>
<dbReference type="Proteomes" id="UP000280346">
    <property type="component" value="Unassembled WGS sequence"/>
</dbReference>
<evidence type="ECO:0008006" key="4">
    <source>
        <dbReference type="Google" id="ProtNLM"/>
    </source>
</evidence>
<reference evidence="2 3" key="1">
    <citation type="submission" date="2018-12" db="EMBL/GenBank/DDBJ databases">
        <authorList>
            <person name="Yang Y."/>
        </authorList>
    </citation>
    <scope>NUCLEOTIDE SEQUENCE [LARGE SCALE GENOMIC DNA]</scope>
    <source>
        <strain evidence="2 3">GSF71</strain>
    </source>
</reference>
<dbReference type="RefSeq" id="WP_126994070.1">
    <property type="nucleotide sequence ID" value="NZ_JBNPXW010000001.1"/>
</dbReference>
<evidence type="ECO:0000313" key="3">
    <source>
        <dbReference type="Proteomes" id="UP000280346"/>
    </source>
</evidence>
<comment type="caution">
    <text evidence="2">The sequence shown here is derived from an EMBL/GenBank/DDBJ whole genome shotgun (WGS) entry which is preliminary data.</text>
</comment>
<dbReference type="AlphaFoldDB" id="A0A3S0WPS9"/>
<organism evidence="2 3">
    <name type="scientific">Azospirillum doebereinerae</name>
    <dbReference type="NCBI Taxonomy" id="92933"/>
    <lineage>
        <taxon>Bacteria</taxon>
        <taxon>Pseudomonadati</taxon>
        <taxon>Pseudomonadota</taxon>
        <taxon>Alphaproteobacteria</taxon>
        <taxon>Rhodospirillales</taxon>
        <taxon>Azospirillaceae</taxon>
        <taxon>Azospirillum</taxon>
    </lineage>
</organism>
<keyword evidence="3" id="KW-1185">Reference proteome</keyword>
<evidence type="ECO:0000256" key="1">
    <source>
        <dbReference type="SAM" id="MobiDB-lite"/>
    </source>
</evidence>
<feature type="region of interest" description="Disordered" evidence="1">
    <location>
        <begin position="316"/>
        <end position="345"/>
    </location>
</feature>
<dbReference type="EMBL" id="RZIJ01000001">
    <property type="protein sequence ID" value="RUQ75776.1"/>
    <property type="molecule type" value="Genomic_DNA"/>
</dbReference>
<gene>
    <name evidence="2" type="ORF">EJ913_01295</name>
</gene>
<evidence type="ECO:0000313" key="2">
    <source>
        <dbReference type="EMBL" id="RUQ75776.1"/>
    </source>
</evidence>
<protein>
    <recommendedName>
        <fullName evidence="4">Large polyvalent protein associated domain-containing protein</fullName>
    </recommendedName>
</protein>
<proteinExistence type="predicted"/>